<dbReference type="InterPro" id="IPR035094">
    <property type="entry name" value="EgtD"/>
</dbReference>
<dbReference type="InterPro" id="IPR019257">
    <property type="entry name" value="MeTrfase_dom"/>
</dbReference>
<dbReference type="Gene3D" id="3.40.50.150">
    <property type="entry name" value="Vaccinia Virus protein VP39"/>
    <property type="match status" value="1"/>
</dbReference>
<evidence type="ECO:0000313" key="4">
    <source>
        <dbReference type="EMBL" id="PWN06898.1"/>
    </source>
</evidence>
<dbReference type="Pfam" id="PF10017">
    <property type="entry name" value="Methyltransf_33"/>
    <property type="match status" value="1"/>
</dbReference>
<dbReference type="EMBL" id="QGGB01000005">
    <property type="protein sequence ID" value="PWN06898.1"/>
    <property type="molecule type" value="Genomic_DNA"/>
</dbReference>
<dbReference type="InterPro" id="IPR029063">
    <property type="entry name" value="SAM-dependent_MTases_sf"/>
</dbReference>
<evidence type="ECO:0000256" key="1">
    <source>
        <dbReference type="ARBA" id="ARBA00022603"/>
    </source>
</evidence>
<dbReference type="OrthoDB" id="5289726at2"/>
<dbReference type="PANTHER" id="PTHR43397">
    <property type="entry name" value="ERGOTHIONEINE BIOSYNTHESIS PROTEIN 1"/>
    <property type="match status" value="1"/>
</dbReference>
<reference evidence="4 5" key="1">
    <citation type="submission" date="2018-05" db="EMBL/GenBank/DDBJ databases">
        <title>Rhodohalobacter halophilus gen. nov., sp. nov., a moderately halophilic member of the family Balneolaceae.</title>
        <authorList>
            <person name="Liu Z.-W."/>
        </authorList>
    </citation>
    <scope>NUCLEOTIDE SEQUENCE [LARGE SCALE GENOMIC DNA]</scope>
    <source>
        <strain evidence="4 5">8A47</strain>
    </source>
</reference>
<evidence type="ECO:0000259" key="3">
    <source>
        <dbReference type="Pfam" id="PF10017"/>
    </source>
</evidence>
<dbReference type="PANTHER" id="PTHR43397:SF1">
    <property type="entry name" value="ERGOTHIONEINE BIOSYNTHESIS PROTEIN 1"/>
    <property type="match status" value="1"/>
</dbReference>
<dbReference type="Proteomes" id="UP000245533">
    <property type="component" value="Unassembled WGS sequence"/>
</dbReference>
<protein>
    <submittedName>
        <fullName evidence="4">L-histidine N(Alpha)-methyltransferase</fullName>
    </submittedName>
</protein>
<keyword evidence="1 4" id="KW-0489">Methyltransferase</keyword>
<keyword evidence="2 4" id="KW-0808">Transferase</keyword>
<dbReference type="NCBIfam" id="TIGR03438">
    <property type="entry name" value="egtD_ergothio"/>
    <property type="match status" value="1"/>
</dbReference>
<feature type="domain" description="Histidine-specific methyltransferase SAM-dependent" evidence="3">
    <location>
        <begin position="12"/>
        <end position="310"/>
    </location>
</feature>
<dbReference type="GO" id="GO:0032259">
    <property type="term" value="P:methylation"/>
    <property type="evidence" value="ECO:0007669"/>
    <property type="project" value="UniProtKB-KW"/>
</dbReference>
<dbReference type="InterPro" id="IPR017804">
    <property type="entry name" value="MeTrfase_EgtD-like"/>
</dbReference>
<dbReference type="SUPFAM" id="SSF53335">
    <property type="entry name" value="S-adenosyl-L-methionine-dependent methyltransferases"/>
    <property type="match status" value="1"/>
</dbReference>
<evidence type="ECO:0000313" key="5">
    <source>
        <dbReference type="Proteomes" id="UP000245533"/>
    </source>
</evidence>
<sequence length="311" mass="35469">MNESETASGIAAEEILKGLQRPQKSLPSKYFYDERGSELFEQICSLPEYYPTRTEISILTSNMSDISRTIGKGIDLVEFGSGSSLKTRMLLDHLKDLHVYYPVDISEAFLMKSADQIRSEYKNLNVIPVPADYTEPFSLPGDLNGERTIIFFPGSTIGNFRPDRASGFLKQHRPLMLPGGGILIGVDRKKPKEILERAYNDEKGVTAEFNLNILNHLNDKLDAAFDPRLFRHKAFYNEEEGRIEMHLVCRADHEVELSGVTVSFMEGESIHTENSYKYSPDEVEALFGEGYRLEAMWSDPDKYFSVYYFRV</sequence>
<dbReference type="InterPro" id="IPR051128">
    <property type="entry name" value="EgtD_Methyltrsf_superfamily"/>
</dbReference>
<dbReference type="GO" id="GO:0008168">
    <property type="term" value="F:methyltransferase activity"/>
    <property type="evidence" value="ECO:0007669"/>
    <property type="project" value="UniProtKB-KW"/>
</dbReference>
<gene>
    <name evidence="4" type="primary">egtD</name>
    <name evidence="4" type="ORF">DDZ15_06385</name>
</gene>
<organism evidence="4 5">
    <name type="scientific">Rhodohalobacter mucosus</name>
    <dbReference type="NCBI Taxonomy" id="2079485"/>
    <lineage>
        <taxon>Bacteria</taxon>
        <taxon>Pseudomonadati</taxon>
        <taxon>Balneolota</taxon>
        <taxon>Balneolia</taxon>
        <taxon>Balneolales</taxon>
        <taxon>Balneolaceae</taxon>
        <taxon>Rhodohalobacter</taxon>
    </lineage>
</organism>
<evidence type="ECO:0000256" key="2">
    <source>
        <dbReference type="ARBA" id="ARBA00022679"/>
    </source>
</evidence>
<dbReference type="RefSeq" id="WP_109646247.1">
    <property type="nucleotide sequence ID" value="NZ_QGGB01000005.1"/>
</dbReference>
<dbReference type="PIRSF" id="PIRSF018005">
    <property type="entry name" value="UCP018005"/>
    <property type="match status" value="1"/>
</dbReference>
<name>A0A316TSQ3_9BACT</name>
<keyword evidence="5" id="KW-1185">Reference proteome</keyword>
<accession>A0A316TSQ3</accession>
<proteinExistence type="predicted"/>
<comment type="caution">
    <text evidence="4">The sequence shown here is derived from an EMBL/GenBank/DDBJ whole genome shotgun (WGS) entry which is preliminary data.</text>
</comment>
<dbReference type="AlphaFoldDB" id="A0A316TSQ3"/>